<proteinExistence type="predicted"/>
<sequence>MDDSNYSSSSEVIPDSQPPSSQPEHQYVAGHDLRHPRARPQTESPKKPEAPGLKDRIAALKQARSQPGGLDDEDLLATMFAIPAASQPNRPASSKTSAARSGDSGESYSGRRATSDTSPPKRSRKQSQVAFDLPARQKRPKRMIYEDDEQIQPVDEGHMPTLNENQISTAPERTGLLYKSPLVPESEDERTDAEAERANERVESNITQNHDYGGDGFVVDNTVADADELSTTQQSYAAEEISSANLMRSRPPTSELSQSRPVTRWQVRWNGRPNYKKFRKSVLSASANDENSMETADSGKIYVSLVEYRPENFGIGDEYWSAPRDASAKTSKPQAARNILRDSNADATDDSLRFSMTARKDVNADDESSLTASGESDNRTLVRQVLQNLAGSDAESDDFAKDDGDDVLFHGIRDPHRKTRHGVTSEIDDDIVFDVRSDRSDSDDDELKFRFSK</sequence>
<name>A0ACC3TBI4_LIPKO</name>
<protein>
    <submittedName>
        <fullName evidence="1">Uncharacterized protein</fullName>
    </submittedName>
</protein>
<gene>
    <name evidence="1" type="ORF">V1525DRAFT_439863</name>
</gene>
<dbReference type="Proteomes" id="UP001433508">
    <property type="component" value="Unassembled WGS sequence"/>
</dbReference>
<dbReference type="EMBL" id="MU971336">
    <property type="protein sequence ID" value="KAK9240996.1"/>
    <property type="molecule type" value="Genomic_DNA"/>
</dbReference>
<reference evidence="2" key="1">
    <citation type="journal article" date="2024" name="Front. Bioeng. Biotechnol.">
        <title>Genome-scale model development and genomic sequencing of the oleaginous clade Lipomyces.</title>
        <authorList>
            <person name="Czajka J.J."/>
            <person name="Han Y."/>
            <person name="Kim J."/>
            <person name="Mondo S.J."/>
            <person name="Hofstad B.A."/>
            <person name="Robles A."/>
            <person name="Haridas S."/>
            <person name="Riley R."/>
            <person name="LaButti K."/>
            <person name="Pangilinan J."/>
            <person name="Andreopoulos W."/>
            <person name="Lipzen A."/>
            <person name="Yan J."/>
            <person name="Wang M."/>
            <person name="Ng V."/>
            <person name="Grigoriev I.V."/>
            <person name="Spatafora J.W."/>
            <person name="Magnuson J.K."/>
            <person name="Baker S.E."/>
            <person name="Pomraning K.R."/>
        </authorList>
    </citation>
    <scope>NUCLEOTIDE SEQUENCE [LARGE SCALE GENOMIC DNA]</scope>
    <source>
        <strain evidence="2">CBS 7786</strain>
    </source>
</reference>
<keyword evidence="2" id="KW-1185">Reference proteome</keyword>
<comment type="caution">
    <text evidence="1">The sequence shown here is derived from an EMBL/GenBank/DDBJ whole genome shotgun (WGS) entry which is preliminary data.</text>
</comment>
<evidence type="ECO:0000313" key="1">
    <source>
        <dbReference type="EMBL" id="KAK9240996.1"/>
    </source>
</evidence>
<evidence type="ECO:0000313" key="2">
    <source>
        <dbReference type="Proteomes" id="UP001433508"/>
    </source>
</evidence>
<organism evidence="1 2">
    <name type="scientific">Lipomyces kononenkoae</name>
    <name type="common">Yeast</name>
    <dbReference type="NCBI Taxonomy" id="34357"/>
    <lineage>
        <taxon>Eukaryota</taxon>
        <taxon>Fungi</taxon>
        <taxon>Dikarya</taxon>
        <taxon>Ascomycota</taxon>
        <taxon>Saccharomycotina</taxon>
        <taxon>Lipomycetes</taxon>
        <taxon>Lipomycetales</taxon>
        <taxon>Lipomycetaceae</taxon>
        <taxon>Lipomyces</taxon>
    </lineage>
</organism>
<accession>A0ACC3TBI4</accession>